<comment type="similarity">
    <text evidence="9">Belongs to the G-protein coupled receptor 1 family.</text>
</comment>
<dbReference type="Proteomes" id="UP000189705">
    <property type="component" value="Unplaced"/>
</dbReference>
<feature type="transmembrane region" description="Helical" evidence="10">
    <location>
        <begin position="141"/>
        <end position="158"/>
    </location>
</feature>
<evidence type="ECO:0000256" key="8">
    <source>
        <dbReference type="ARBA" id="ARBA00023224"/>
    </source>
</evidence>
<dbReference type="PRINTS" id="PR00245">
    <property type="entry name" value="OLFACTORYR"/>
</dbReference>
<dbReference type="Pfam" id="PF13853">
    <property type="entry name" value="7tm_4"/>
    <property type="match status" value="1"/>
</dbReference>
<dbReference type="CDD" id="cd15417">
    <property type="entry name" value="7tmA_OR5A1-like"/>
    <property type="match status" value="1"/>
</dbReference>
<dbReference type="PROSITE" id="PS50262">
    <property type="entry name" value="G_PROTEIN_RECEP_F1_2"/>
    <property type="match status" value="1"/>
</dbReference>
<keyword evidence="8 9" id="KW-0807">Transducer</keyword>
<feature type="transmembrane region" description="Helical" evidence="10">
    <location>
        <begin position="60"/>
        <end position="79"/>
    </location>
</feature>
<keyword evidence="3 9" id="KW-0812">Transmembrane</keyword>
<keyword evidence="10" id="KW-0716">Sensory transduction</keyword>
<dbReference type="PROSITE" id="PS00237">
    <property type="entry name" value="G_PROTEIN_RECEP_F1_1"/>
    <property type="match status" value="1"/>
</dbReference>
<feature type="transmembrane region" description="Helical" evidence="10">
    <location>
        <begin position="237"/>
        <end position="261"/>
    </location>
</feature>
<dbReference type="InterPro" id="IPR000276">
    <property type="entry name" value="GPCR_Rhodpsn"/>
</dbReference>
<keyword evidence="10" id="KW-1003">Cell membrane</keyword>
<keyword evidence="5 9" id="KW-0297">G-protein coupled receptor</keyword>
<keyword evidence="12" id="KW-1185">Reference proteome</keyword>
<reference evidence="13" key="1">
    <citation type="submission" date="2025-08" db="UniProtKB">
        <authorList>
            <consortium name="RefSeq"/>
        </authorList>
    </citation>
    <scope>IDENTIFICATION</scope>
</reference>
<dbReference type="AlphaFoldDB" id="A0A1U7SN81"/>
<dbReference type="InterPro" id="IPR017452">
    <property type="entry name" value="GPCR_Rhodpsn_7TM"/>
</dbReference>
<dbReference type="GO" id="GO:0005886">
    <property type="term" value="C:plasma membrane"/>
    <property type="evidence" value="ECO:0007669"/>
    <property type="project" value="UniProtKB-SubCell"/>
</dbReference>
<organism evidence="12 13">
    <name type="scientific">Alligator sinensis</name>
    <name type="common">Chinese alligator</name>
    <dbReference type="NCBI Taxonomy" id="38654"/>
    <lineage>
        <taxon>Eukaryota</taxon>
        <taxon>Metazoa</taxon>
        <taxon>Chordata</taxon>
        <taxon>Craniata</taxon>
        <taxon>Vertebrata</taxon>
        <taxon>Euteleostomi</taxon>
        <taxon>Archelosauria</taxon>
        <taxon>Archosauria</taxon>
        <taxon>Crocodylia</taxon>
        <taxon>Alligatoridae</taxon>
        <taxon>Alligatorinae</taxon>
        <taxon>Alligator</taxon>
    </lineage>
</organism>
<evidence type="ECO:0000256" key="3">
    <source>
        <dbReference type="ARBA" id="ARBA00022692"/>
    </source>
</evidence>
<keyword evidence="4 10" id="KW-1133">Transmembrane helix</keyword>
<dbReference type="SUPFAM" id="SSF81321">
    <property type="entry name" value="Family A G protein-coupled receptor-like"/>
    <property type="match status" value="1"/>
</dbReference>
<dbReference type="Gene3D" id="1.20.1070.10">
    <property type="entry name" value="Rhodopsin 7-helix transmembrane proteins"/>
    <property type="match status" value="1"/>
</dbReference>
<accession>A0A1U7SN81</accession>
<dbReference type="GO" id="GO:0004930">
    <property type="term" value="F:G protein-coupled receptor activity"/>
    <property type="evidence" value="ECO:0007669"/>
    <property type="project" value="UniProtKB-KW"/>
</dbReference>
<dbReference type="InterPro" id="IPR000725">
    <property type="entry name" value="Olfact_rcpt"/>
</dbReference>
<feature type="transmembrane region" description="Helical" evidence="10">
    <location>
        <begin position="26"/>
        <end position="48"/>
    </location>
</feature>
<evidence type="ECO:0000256" key="9">
    <source>
        <dbReference type="RuleBase" id="RU000688"/>
    </source>
</evidence>
<protein>
    <recommendedName>
        <fullName evidence="10">Olfactory receptor</fullName>
    </recommendedName>
</protein>
<dbReference type="PRINTS" id="PR00237">
    <property type="entry name" value="GPCRRHODOPSN"/>
</dbReference>
<evidence type="ECO:0000256" key="10">
    <source>
        <dbReference type="RuleBase" id="RU363047"/>
    </source>
</evidence>
<keyword evidence="7 9" id="KW-0675">Receptor</keyword>
<evidence type="ECO:0000313" key="12">
    <source>
        <dbReference type="Proteomes" id="UP000189705"/>
    </source>
</evidence>
<dbReference type="FunFam" id="1.20.1070.10:FF:000003">
    <property type="entry name" value="Olfactory receptor"/>
    <property type="match status" value="1"/>
</dbReference>
<evidence type="ECO:0000256" key="7">
    <source>
        <dbReference type="ARBA" id="ARBA00023170"/>
    </source>
</evidence>
<feature type="domain" description="G-protein coupled receptors family 1 profile" evidence="11">
    <location>
        <begin position="41"/>
        <end position="290"/>
    </location>
</feature>
<sequence>MNPGNCSQVTEFILKGFTDHPKFKTVLFVLFLVIYIVTVLGNLGIFTLIRTDVRLHTPMYFFLSNLSIVDICYSTVVTPKMLVDLLADKKAIPYAACATQILFFTLFIVVECFLLAAMAYDRYVAICNPLLYQAVMHPRHCVHLVVGSFLAGCINSMAQATGMLELSFCGSNIIDLFFCDISPVLSLSTSDTTINHIVLITVAYLSGVVSSLIVIISYVFILITILRIHSAEGKRKAFSTCASHLTAVSIFFGTGLFIYLQPSTNYSRDQDKVASVFYTVVTPMLNPLIYSLRNKEVKNALRRVMKKRNSFIGDKLLCKKQ</sequence>
<keyword evidence="10" id="KW-0552">Olfaction</keyword>
<feature type="transmembrane region" description="Helical" evidence="10">
    <location>
        <begin position="197"/>
        <end position="225"/>
    </location>
</feature>
<dbReference type="GeneID" id="102386873"/>
<evidence type="ECO:0000256" key="4">
    <source>
        <dbReference type="ARBA" id="ARBA00022989"/>
    </source>
</evidence>
<dbReference type="GO" id="GO:0004984">
    <property type="term" value="F:olfactory receptor activity"/>
    <property type="evidence" value="ECO:0007669"/>
    <property type="project" value="InterPro"/>
</dbReference>
<evidence type="ECO:0000256" key="6">
    <source>
        <dbReference type="ARBA" id="ARBA00023136"/>
    </source>
</evidence>
<proteinExistence type="inferred from homology"/>
<evidence type="ECO:0000256" key="1">
    <source>
        <dbReference type="ARBA" id="ARBA00002936"/>
    </source>
</evidence>
<name>A0A1U7SN81_ALLSI</name>
<dbReference type="RefSeq" id="XP_006034850.2">
    <property type="nucleotide sequence ID" value="XM_006034788.2"/>
</dbReference>
<evidence type="ECO:0000313" key="13">
    <source>
        <dbReference type="RefSeq" id="XP_006034850.2"/>
    </source>
</evidence>
<evidence type="ECO:0000256" key="2">
    <source>
        <dbReference type="ARBA" id="ARBA00004141"/>
    </source>
</evidence>
<evidence type="ECO:0000259" key="11">
    <source>
        <dbReference type="PROSITE" id="PS50262"/>
    </source>
</evidence>
<feature type="transmembrane region" description="Helical" evidence="10">
    <location>
        <begin position="273"/>
        <end position="292"/>
    </location>
</feature>
<feature type="transmembrane region" description="Helical" evidence="10">
    <location>
        <begin position="91"/>
        <end position="120"/>
    </location>
</feature>
<comment type="subcellular location">
    <subcellularLocation>
        <location evidence="10">Cell membrane</location>
        <topology evidence="10">Multi-pass membrane protein</topology>
    </subcellularLocation>
    <subcellularLocation>
        <location evidence="2">Membrane</location>
        <topology evidence="2">Multi-pass membrane protein</topology>
    </subcellularLocation>
</comment>
<dbReference type="KEGG" id="asn:102386873"/>
<dbReference type="PANTHER" id="PTHR48018">
    <property type="entry name" value="OLFACTORY RECEPTOR"/>
    <property type="match status" value="1"/>
</dbReference>
<gene>
    <name evidence="13" type="primary">LOC102386873</name>
</gene>
<dbReference type="InParanoid" id="A0A1U7SN81"/>
<comment type="function">
    <text evidence="1">Odorant receptor.</text>
</comment>
<evidence type="ECO:0000256" key="5">
    <source>
        <dbReference type="ARBA" id="ARBA00023040"/>
    </source>
</evidence>
<keyword evidence="6 10" id="KW-0472">Membrane</keyword>
<dbReference type="eggNOG" id="ENOG502RF13">
    <property type="taxonomic scope" value="Eukaryota"/>
</dbReference>